<dbReference type="EnsemblPlants" id="OPUNC09G00750.1">
    <property type="protein sequence ID" value="OPUNC09G00750.1"/>
    <property type="gene ID" value="OPUNC09G00750"/>
</dbReference>
<evidence type="ECO:0000313" key="1">
    <source>
        <dbReference type="EnsemblPlants" id="OPUNC09G00770.1"/>
    </source>
</evidence>
<dbReference type="HOGENOM" id="CLU_120192_4_1_1"/>
<reference evidence="1" key="1">
    <citation type="submission" date="2015-04" db="UniProtKB">
        <authorList>
            <consortium name="EnsemblPlants"/>
        </authorList>
    </citation>
    <scope>IDENTIFICATION</scope>
</reference>
<name>A0A0E0LYE2_ORYPU</name>
<organism evidence="1">
    <name type="scientific">Oryza punctata</name>
    <name type="common">Red rice</name>
    <dbReference type="NCBI Taxonomy" id="4537"/>
    <lineage>
        <taxon>Eukaryota</taxon>
        <taxon>Viridiplantae</taxon>
        <taxon>Streptophyta</taxon>
        <taxon>Embryophyta</taxon>
        <taxon>Tracheophyta</taxon>
        <taxon>Spermatophyta</taxon>
        <taxon>Magnoliopsida</taxon>
        <taxon>Liliopsida</taxon>
        <taxon>Poales</taxon>
        <taxon>Poaceae</taxon>
        <taxon>BOP clade</taxon>
        <taxon>Oryzoideae</taxon>
        <taxon>Oryzeae</taxon>
        <taxon>Oryzinae</taxon>
        <taxon>Oryza</taxon>
    </lineage>
</organism>
<dbReference type="Gramene" id="OPUNC09G00750.1">
    <property type="protein sequence ID" value="OPUNC09G00750.1"/>
    <property type="gene ID" value="OPUNC09G00750"/>
</dbReference>
<dbReference type="Proteomes" id="UP000026962">
    <property type="component" value="Chromosome 9"/>
</dbReference>
<proteinExistence type="predicted"/>
<keyword evidence="2" id="KW-1185">Reference proteome</keyword>
<reference evidence="1" key="2">
    <citation type="submission" date="2018-05" db="EMBL/GenBank/DDBJ databases">
        <title>OpunRS2 (Oryza punctata Reference Sequence Version 2).</title>
        <authorList>
            <person name="Zhang J."/>
            <person name="Kudrna D."/>
            <person name="Lee S."/>
            <person name="Talag J."/>
            <person name="Welchert J."/>
            <person name="Wing R.A."/>
        </authorList>
    </citation>
    <scope>NUCLEOTIDE SEQUENCE [LARGE SCALE GENOMIC DNA]</scope>
</reference>
<accession>A0A0E0LYE2</accession>
<sequence length="104" mass="11792">MEEDHISAVEAKALLRASLPDTEKHLHQQGGVHLGREQQLAAAPRRQHLHNKQMMDGDYYHAASSLYHVIHDSIINYRSPPGMVPNDVRVFMQVNLLLLKGAFM</sequence>
<dbReference type="AlphaFoldDB" id="A0A0E0LYE2"/>
<dbReference type="Gramene" id="OPUNC09G00770.1">
    <property type="protein sequence ID" value="OPUNC09G00770.1"/>
    <property type="gene ID" value="OPUNC09G00770"/>
</dbReference>
<protein>
    <submittedName>
        <fullName evidence="1">Uncharacterized protein</fullName>
    </submittedName>
</protein>
<dbReference type="EnsemblPlants" id="OPUNC09G00770.1">
    <property type="protein sequence ID" value="OPUNC09G00770.1"/>
    <property type="gene ID" value="OPUNC09G00770"/>
</dbReference>
<evidence type="ECO:0000313" key="2">
    <source>
        <dbReference type="Proteomes" id="UP000026962"/>
    </source>
</evidence>